<name>A0A075WCD0_ARCFL</name>
<feature type="transmembrane region" description="Helical" evidence="1">
    <location>
        <begin position="237"/>
        <end position="256"/>
    </location>
</feature>
<feature type="transmembrane region" description="Helical" evidence="1">
    <location>
        <begin position="324"/>
        <end position="343"/>
    </location>
</feature>
<keyword evidence="1" id="KW-0812">Transmembrane</keyword>
<feature type="transmembrane region" description="Helical" evidence="1">
    <location>
        <begin position="144"/>
        <end position="166"/>
    </location>
</feature>
<feature type="transmembrane region" description="Helical" evidence="1">
    <location>
        <begin position="453"/>
        <end position="473"/>
    </location>
</feature>
<dbReference type="AlphaFoldDB" id="A0A075WCD0"/>
<feature type="transmembrane region" description="Helical" evidence="1">
    <location>
        <begin position="390"/>
        <end position="410"/>
    </location>
</feature>
<dbReference type="RefSeq" id="WP_010877899.1">
    <property type="nucleotide sequence ID" value="NZ_CP006577.1"/>
</dbReference>
<dbReference type="InterPro" id="IPR054100">
    <property type="entry name" value="12TM_1_arc"/>
</dbReference>
<feature type="transmembrane region" description="Helical" evidence="1">
    <location>
        <begin position="114"/>
        <end position="138"/>
    </location>
</feature>
<organism evidence="2 3">
    <name type="scientific">Archaeoglobus fulgidus DSM 8774</name>
    <dbReference type="NCBI Taxonomy" id="1344584"/>
    <lineage>
        <taxon>Archaea</taxon>
        <taxon>Methanobacteriati</taxon>
        <taxon>Methanobacteriota</taxon>
        <taxon>Archaeoglobi</taxon>
        <taxon>Archaeoglobales</taxon>
        <taxon>Archaeoglobaceae</taxon>
        <taxon>Archaeoglobus</taxon>
    </lineage>
</organism>
<evidence type="ECO:0000313" key="2">
    <source>
        <dbReference type="EMBL" id="AIG97212.1"/>
    </source>
</evidence>
<sequence length="484" mass="54375">MKVLRRLSPLYELSDLIFVEAAVRNAAAVYHDLSRVTKWIRYNALLLKIMFTFAALFSVGPAFFDDKVSYASSLLSLFFFFLMFGTAYAHGYFQVDLSYMHTFYSRSDISKVRFYGFFRLFDWPAVIALLSLLVLVGMRNPAGLLPALLGFLAVIMGALSIVILLGKRLGSVQTGRSLRAAFFRIFGLIAWLVSIYGLYLINQLAIYLMTFKNYEAYDSLFPISYGLWISQPFSAKYAALSLFYFALITLLFFYAVRELSKEEIAKHYGSLKGWKIKRRGKMTAMVIKDFKQLFRNPQLFVIALLPIYGALMQLVFYIKLSEVASVLYLQIFLAITVSSFMSLERSSYITALPLTDLEMKFSKILEGLLIYFVSMGIVAAVVIYKGGNLINSLSLFPTGFAVVLVAVQFSRRLTSEPVNVEAVIATLISFFIVLVPAAVGGVAVLILKAPFSSYAFPVSLAETLAVLAVFALLNRRKAKLPFRL</sequence>
<reference evidence="2 3" key="1">
    <citation type="submission" date="2013-07" db="EMBL/GenBank/DDBJ databases">
        <title>Genome of Archaeoglobus fulgidus.</title>
        <authorList>
            <person name="Fiebig A."/>
            <person name="Birkeland N.-K."/>
        </authorList>
    </citation>
    <scope>NUCLEOTIDE SEQUENCE [LARGE SCALE GENOMIC DNA]</scope>
    <source>
        <strain evidence="2 3">DSM 8774</strain>
    </source>
</reference>
<evidence type="ECO:0000313" key="3">
    <source>
        <dbReference type="Proteomes" id="UP000028501"/>
    </source>
</evidence>
<dbReference type="HOGENOM" id="CLU_563387_0_0_2"/>
<dbReference type="GeneID" id="24793930"/>
<dbReference type="InterPro" id="IPR018646">
    <property type="entry name" value="12TM_1"/>
</dbReference>
<dbReference type="Proteomes" id="UP000028501">
    <property type="component" value="Chromosome"/>
</dbReference>
<dbReference type="KEGG" id="afg:AFULGI_00003930"/>
<evidence type="ECO:0000256" key="1">
    <source>
        <dbReference type="SAM" id="Phobius"/>
    </source>
</evidence>
<feature type="transmembrane region" description="Helical" evidence="1">
    <location>
        <begin position="364"/>
        <end position="384"/>
    </location>
</feature>
<gene>
    <name evidence="2" type="ORF">AFULGI_00003930</name>
</gene>
<feature type="transmembrane region" description="Helical" evidence="1">
    <location>
        <begin position="422"/>
        <end position="447"/>
    </location>
</feature>
<dbReference type="Pfam" id="PF09847">
    <property type="entry name" value="12TM_1"/>
    <property type="match status" value="1"/>
</dbReference>
<dbReference type="PIRSF" id="PIRSF018875">
    <property type="entry name" value="UCP018875_ABC_perm"/>
    <property type="match status" value="1"/>
</dbReference>
<feature type="transmembrane region" description="Helical" evidence="1">
    <location>
        <begin position="299"/>
        <end position="318"/>
    </location>
</feature>
<dbReference type="EMBL" id="CP006577">
    <property type="protein sequence ID" value="AIG97212.1"/>
    <property type="molecule type" value="Genomic_DNA"/>
</dbReference>
<feature type="transmembrane region" description="Helical" evidence="1">
    <location>
        <begin position="70"/>
        <end position="93"/>
    </location>
</feature>
<keyword evidence="1" id="KW-1133">Transmembrane helix</keyword>
<feature type="transmembrane region" description="Helical" evidence="1">
    <location>
        <begin position="45"/>
        <end position="64"/>
    </location>
</feature>
<protein>
    <submittedName>
        <fullName evidence="2">Putative permease</fullName>
    </submittedName>
</protein>
<keyword evidence="1" id="KW-0472">Membrane</keyword>
<proteinExistence type="predicted"/>
<accession>A0A075WCD0</accession>
<feature type="transmembrane region" description="Helical" evidence="1">
    <location>
        <begin position="178"/>
        <end position="201"/>
    </location>
</feature>